<evidence type="ECO:0000313" key="2">
    <source>
        <dbReference type="EMBL" id="VFK48857.1"/>
    </source>
</evidence>
<proteinExistence type="predicted"/>
<accession>A0A450Z4Y2</accession>
<dbReference type="EMBL" id="CAADFT010000139">
    <property type="protein sequence ID" value="VFK48857.1"/>
    <property type="molecule type" value="Genomic_DNA"/>
</dbReference>
<gene>
    <name evidence="2" type="ORF">BECKTC1821E_GA0114239_11393</name>
</gene>
<keyword evidence="1" id="KW-1133">Transmembrane helix</keyword>
<feature type="transmembrane region" description="Helical" evidence="1">
    <location>
        <begin position="114"/>
        <end position="136"/>
    </location>
</feature>
<dbReference type="AlphaFoldDB" id="A0A450Z4Y2"/>
<reference evidence="2" key="1">
    <citation type="submission" date="2019-02" db="EMBL/GenBank/DDBJ databases">
        <authorList>
            <person name="Gruber-Vodicka R. H."/>
            <person name="Seah K. B. B."/>
        </authorList>
    </citation>
    <scope>NUCLEOTIDE SEQUENCE</scope>
    <source>
        <strain evidence="2">BECK_BZ125</strain>
    </source>
</reference>
<sequence length="140" mass="15973">MDSKDRVVKHLEITQGVINRLANNSSLIKGWSMTVLAAAMLFLARTDSSISSYLAFAFIVPVCGFWVLDGYFLWQERLFRGIYNDVRQQKDTDFKMDVPKQLAKPGNQWRNATLSLTLNMFYVTELIFLCSVAVILHCNA</sequence>
<protein>
    <submittedName>
        <fullName evidence="2">Uncharacterized protein</fullName>
    </submittedName>
</protein>
<name>A0A450Z4Y2_9GAMM</name>
<evidence type="ECO:0000256" key="1">
    <source>
        <dbReference type="SAM" id="Phobius"/>
    </source>
</evidence>
<keyword evidence="1" id="KW-0472">Membrane</keyword>
<feature type="transmembrane region" description="Helical" evidence="1">
    <location>
        <begin position="50"/>
        <end position="74"/>
    </location>
</feature>
<keyword evidence="1" id="KW-0812">Transmembrane</keyword>
<organism evidence="2">
    <name type="scientific">Candidatus Kentrum sp. TC</name>
    <dbReference type="NCBI Taxonomy" id="2126339"/>
    <lineage>
        <taxon>Bacteria</taxon>
        <taxon>Pseudomonadati</taxon>
        <taxon>Pseudomonadota</taxon>
        <taxon>Gammaproteobacteria</taxon>
        <taxon>Candidatus Kentrum</taxon>
    </lineage>
</organism>
<feature type="transmembrane region" description="Helical" evidence="1">
    <location>
        <begin position="21"/>
        <end position="44"/>
    </location>
</feature>